<dbReference type="PANTHER" id="PTHR11439:SF495">
    <property type="entry name" value="REVERSE TRANSCRIPTASE, RNA-DEPENDENT DNA POLYMERASE-RELATED"/>
    <property type="match status" value="1"/>
</dbReference>
<dbReference type="InterPro" id="IPR001878">
    <property type="entry name" value="Znf_CCHC"/>
</dbReference>
<feature type="compositionally biased region" description="Polar residues" evidence="3">
    <location>
        <begin position="1115"/>
        <end position="1125"/>
    </location>
</feature>
<dbReference type="EMBL" id="BQNB010011014">
    <property type="protein sequence ID" value="GJS84959.1"/>
    <property type="molecule type" value="Genomic_DNA"/>
</dbReference>
<dbReference type="InterPro" id="IPR013103">
    <property type="entry name" value="RVT_2"/>
</dbReference>
<dbReference type="Pfam" id="PF22936">
    <property type="entry name" value="Pol_BBD"/>
    <property type="match status" value="1"/>
</dbReference>
<feature type="coiled-coil region" evidence="2">
    <location>
        <begin position="504"/>
        <end position="538"/>
    </location>
</feature>
<reference evidence="6" key="1">
    <citation type="journal article" date="2022" name="Int. J. Mol. Sci.">
        <title>Draft Genome of Tanacetum Coccineum: Genomic Comparison of Closely Related Tanacetum-Family Plants.</title>
        <authorList>
            <person name="Yamashiro T."/>
            <person name="Shiraishi A."/>
            <person name="Nakayama K."/>
            <person name="Satake H."/>
        </authorList>
    </citation>
    <scope>NUCLEOTIDE SEQUENCE</scope>
</reference>
<gene>
    <name evidence="6" type="ORF">Tco_0751500</name>
</gene>
<feature type="region of interest" description="Disordered" evidence="3">
    <location>
        <begin position="35"/>
        <end position="128"/>
    </location>
</feature>
<comment type="caution">
    <text evidence="6">The sequence shown here is derived from an EMBL/GenBank/DDBJ whole genome shotgun (WGS) entry which is preliminary data.</text>
</comment>
<dbReference type="InterPro" id="IPR054722">
    <property type="entry name" value="PolX-like_BBD"/>
</dbReference>
<evidence type="ECO:0000259" key="4">
    <source>
        <dbReference type="PROSITE" id="PS50158"/>
    </source>
</evidence>
<feature type="domain" description="Integrase catalytic" evidence="5">
    <location>
        <begin position="970"/>
        <end position="1141"/>
    </location>
</feature>
<dbReference type="Pfam" id="PF07727">
    <property type="entry name" value="RVT_2"/>
    <property type="match status" value="1"/>
</dbReference>
<sequence length="1715" mass="195787">MESNKSIHRSDEQKNLYKALVDAYESDKLILDTYGDTVSFKRRRDDEDKDEEPSAGSNRGSKRRRAGKEPESTSAPKEKTSKTSGKSYEGPTKLPSPDRDWNKTLPDAHGPVQPWLSSLAQKEDPRESFNELMDTPLDFSAFVMNRLKVDTLTPELLTGSTFELMKGSCKSLVELEYLLEEVYKATTEQLDWNNPEECGVKCRESARDVYSKCRIIAVTKLEIVDWHNYKRLDWITVHRDDDKLYKFKEGNLNRLHIQDIEDMLLLLKHCHPKACGRSSIRCRKLPKEAQLEVQNNKIKSSQSTSKPEVSLYKFKEGDFNRLRIQDIKDMLLLLVQGKLTNLTVEEPLAFNVSLLLHHLPAHRMWRLFPLKALAVLMIRDGFEMASSHDFYEIEEMDLKWQVAKEPVSFDKTKVECFNCHNIGHFVRECKSKGNQEGRRRDAGNIRYKAKDNRRRPGKQEEPKALVTIDGDGVNWTGHAEDEQENFALMAYSNSGSNTEVRSCSKECEESYAKLKKLYDEQREQLGDASIEIQAYTQALKKMSAKDKSGLGYGDQIHECVLSYENEVLESVFNSRSSDVEDSPVYDRFVKVEGMHAVPPLMTGIYMPPKSDFGIDDVETLEYVPKPAVNEPKAVSKPKVWSDAPIIEEYESDSDDEYVIKPSKEQEKPSFAFVNTVKHVKTPRETVKEQNTCSPSPKADKRDWNGLMSKKLGLGYGFTKKACFICVNAARQNPSSQAAETSTARKVNTARPIMNEIRQRNNFYKSHSPIRRPFNKSTASKANFTNPKVNTAGEKTVSDVRGYRETVVKTLVDPSQQWLGHMTGNKAYLVKYQDYNGGPVAFGGSKGQITGKGKIITGKLDFEDVYFVKELKQFNLFSVSQMCDKKNKVLFTDSECLVLSPDFKLPDENQVLLRVPRQNNMYSFNLENIVPTGGLACLIAKATVDESNKWHRRLGHVNFKNLNKLVKGNLVRGLHSKIFQNDHTCVACQKGKQHKVSCKAKVVSSISQPYIFYIWTYLEPHLTKNETSGILKDFIRQIENQLNQKVKIIRCDNGTEFKNKDIIELCGSKGINREYSNARTPEQNGVAERKDRTLIEPVTVENKANKTVGPKEANHSAGTQDNINAGNSKMEAEPAQEYFVLPLWSSYTSTVKSSEAKNGDEKPNEDTGPKTNEEPKDQEDQAFLEELESLKRQEKEANDAAEAFRKEFAQLADFTNLETTVNVSPIPTSRIHSIHPTTQILRDPTSAVQTRSKVNKSSGAHAFIEPKKISQALEDKSWVDAMQEELNKKDERGVVVRNKVRLVAYGYRQEEGIDYDEVFAPVARIEAIRIFLAFASYMGFIVYQMDVKSAFLYGTTDEEVYVSQPPCFVDPKFPKRVYKVIKALYGLHQAPRYATLSTFWLKSGYRRGTIDKTLFIKKDRNDIMLVQMSSMGLLSWITGPAERRWYFISQDKYVVEILKKFNFDSVKTASTPIETQKPLIKDVEAADVDVHLYRSMIGSLMYLTASRPDIMFAFRACSRFQVTPKTSHIHVVKRIFWYLKEGSLGTSKANPNWAFGILECHHLTWKPILTVIMLEQILTGNPQQEVVNFLAGDLSHGSARNKQSWLLLLQRQSMLLLPTVVGKYFGFRLLDYGFNFMNIKIYIDNESTICIVKNPMFHSKTKHIEIRHHFIRDAYKKRLIQVLKIHTDDNVANLLTKDFDVSRFNFLIVNIGMINL</sequence>
<organism evidence="6 7">
    <name type="scientific">Tanacetum coccineum</name>
    <dbReference type="NCBI Taxonomy" id="301880"/>
    <lineage>
        <taxon>Eukaryota</taxon>
        <taxon>Viridiplantae</taxon>
        <taxon>Streptophyta</taxon>
        <taxon>Embryophyta</taxon>
        <taxon>Tracheophyta</taxon>
        <taxon>Spermatophyta</taxon>
        <taxon>Magnoliopsida</taxon>
        <taxon>eudicotyledons</taxon>
        <taxon>Gunneridae</taxon>
        <taxon>Pentapetalae</taxon>
        <taxon>asterids</taxon>
        <taxon>campanulids</taxon>
        <taxon>Asterales</taxon>
        <taxon>Asteraceae</taxon>
        <taxon>Asteroideae</taxon>
        <taxon>Anthemideae</taxon>
        <taxon>Anthemidinae</taxon>
        <taxon>Tanacetum</taxon>
    </lineage>
</organism>
<dbReference type="PROSITE" id="PS50158">
    <property type="entry name" value="ZF_CCHC"/>
    <property type="match status" value="1"/>
</dbReference>
<keyword evidence="7" id="KW-1185">Reference proteome</keyword>
<feature type="region of interest" description="Disordered" evidence="3">
    <location>
        <begin position="766"/>
        <end position="789"/>
    </location>
</feature>
<dbReference type="InterPro" id="IPR036875">
    <property type="entry name" value="Znf_CCHC_sf"/>
</dbReference>
<reference evidence="6" key="2">
    <citation type="submission" date="2022-01" db="EMBL/GenBank/DDBJ databases">
        <authorList>
            <person name="Yamashiro T."/>
            <person name="Shiraishi A."/>
            <person name="Satake H."/>
            <person name="Nakayama K."/>
        </authorList>
    </citation>
    <scope>NUCLEOTIDE SEQUENCE</scope>
</reference>
<dbReference type="InterPro" id="IPR001584">
    <property type="entry name" value="Integrase_cat-core"/>
</dbReference>
<feature type="region of interest" description="Disordered" evidence="3">
    <location>
        <begin position="681"/>
        <end position="703"/>
    </location>
</feature>
<feature type="domain" description="CCHC-type" evidence="4">
    <location>
        <begin position="416"/>
        <end position="431"/>
    </location>
</feature>
<dbReference type="SUPFAM" id="SSF53098">
    <property type="entry name" value="Ribonuclease H-like"/>
    <property type="match status" value="1"/>
</dbReference>
<evidence type="ECO:0000313" key="6">
    <source>
        <dbReference type="EMBL" id="GJS84959.1"/>
    </source>
</evidence>
<keyword evidence="1" id="KW-0862">Zinc</keyword>
<evidence type="ECO:0000259" key="5">
    <source>
        <dbReference type="PROSITE" id="PS50994"/>
    </source>
</evidence>
<feature type="region of interest" description="Disordered" evidence="3">
    <location>
        <begin position="1151"/>
        <end position="1178"/>
    </location>
</feature>
<feature type="compositionally biased region" description="Basic and acidic residues" evidence="3">
    <location>
        <begin position="1153"/>
        <end position="1178"/>
    </location>
</feature>
<feature type="compositionally biased region" description="Polar residues" evidence="3">
    <location>
        <begin position="774"/>
        <end position="788"/>
    </location>
</feature>
<evidence type="ECO:0000256" key="2">
    <source>
        <dbReference type="SAM" id="Coils"/>
    </source>
</evidence>
<accession>A0ABQ4Z470</accession>
<evidence type="ECO:0000256" key="1">
    <source>
        <dbReference type="PROSITE-ProRule" id="PRU00047"/>
    </source>
</evidence>
<evidence type="ECO:0000256" key="3">
    <source>
        <dbReference type="SAM" id="MobiDB-lite"/>
    </source>
</evidence>
<feature type="region of interest" description="Disordered" evidence="3">
    <location>
        <begin position="1093"/>
        <end position="1125"/>
    </location>
</feature>
<protein>
    <submittedName>
        <fullName evidence="6">Ribonuclease H-like domain-containing protein</fullName>
    </submittedName>
</protein>
<dbReference type="InterPro" id="IPR025724">
    <property type="entry name" value="GAG-pre-integrase_dom"/>
</dbReference>
<dbReference type="InterPro" id="IPR012337">
    <property type="entry name" value="RNaseH-like_sf"/>
</dbReference>
<feature type="compositionally biased region" description="Basic and acidic residues" evidence="3">
    <location>
        <begin position="67"/>
        <end position="81"/>
    </location>
</feature>
<dbReference type="SUPFAM" id="SSF57756">
    <property type="entry name" value="Retrovirus zinc finger-like domains"/>
    <property type="match status" value="1"/>
</dbReference>
<dbReference type="SMART" id="SM00343">
    <property type="entry name" value="ZnF_C2HC"/>
    <property type="match status" value="1"/>
</dbReference>
<name>A0ABQ4Z470_9ASTR</name>
<dbReference type="PROSITE" id="PS50994">
    <property type="entry name" value="INTEGRASE"/>
    <property type="match status" value="1"/>
</dbReference>
<keyword evidence="1" id="KW-0863">Zinc-finger</keyword>
<keyword evidence="1" id="KW-0479">Metal-binding</keyword>
<dbReference type="PANTHER" id="PTHR11439">
    <property type="entry name" value="GAG-POL-RELATED RETROTRANSPOSON"/>
    <property type="match status" value="1"/>
</dbReference>
<dbReference type="Gene3D" id="3.30.420.10">
    <property type="entry name" value="Ribonuclease H-like superfamily/Ribonuclease H"/>
    <property type="match status" value="1"/>
</dbReference>
<dbReference type="Proteomes" id="UP001151760">
    <property type="component" value="Unassembled WGS sequence"/>
</dbReference>
<dbReference type="CDD" id="cd09272">
    <property type="entry name" value="RNase_HI_RT_Ty1"/>
    <property type="match status" value="1"/>
</dbReference>
<proteinExistence type="predicted"/>
<dbReference type="InterPro" id="IPR036397">
    <property type="entry name" value="RNaseH_sf"/>
</dbReference>
<keyword evidence="2" id="KW-0175">Coiled coil</keyword>
<dbReference type="Pfam" id="PF13976">
    <property type="entry name" value="gag_pre-integrs"/>
    <property type="match status" value="1"/>
</dbReference>
<evidence type="ECO:0000313" key="7">
    <source>
        <dbReference type="Proteomes" id="UP001151760"/>
    </source>
</evidence>